<accession>A0A433WH78</accession>
<dbReference type="EMBL" id="RIAR02000001">
    <property type="protein sequence ID" value="NSL86572.1"/>
    <property type="molecule type" value="Genomic_DNA"/>
</dbReference>
<proteinExistence type="predicted"/>
<dbReference type="OrthoDB" id="661524at2"/>
<sequence length="261" mass="28881">MLTNPQPVARYKDLVHAGTFISPSHARHMIEAWQSANPDAVRSILYGRNVFDNLLQTPGCAGIRIFNGISADNIQALVFVPFNEQGDNILEYLAQAPYGLIKMNAPIFDEGIPCPPFCPSDPPLAQRSPEEKATMRQRYPASIRETGSVISRREAQEMIEAWQQQEPDGVRSIMYGRHIFDALLRIPGCEGIRIFNAADHAQQQTFLLLASDSRGEHILQYNHDIRLQTPPEPIGSGGAPCPGICGSAGDGLPDWETHNLR</sequence>
<dbReference type="Proteomes" id="UP000281028">
    <property type="component" value="Unassembled WGS sequence"/>
</dbReference>
<reference evidence="1" key="1">
    <citation type="submission" date="2020-05" db="EMBL/GenBank/DDBJ databases">
        <title>Chitinophaga laudate sp. nov., isolated from a tropical peat swamp.</title>
        <authorList>
            <person name="Goh C.B.S."/>
            <person name="Lee M.S."/>
            <person name="Parimannan S."/>
            <person name="Pasbakhsh P."/>
            <person name="Yule C.M."/>
            <person name="Rajandas H."/>
            <person name="Loke S."/>
            <person name="Croft L."/>
            <person name="Tan J.B.L."/>
        </authorList>
    </citation>
    <scope>NUCLEOTIDE SEQUENCE</scope>
    <source>
        <strain evidence="1">Mgbs1</strain>
    </source>
</reference>
<evidence type="ECO:0000313" key="1">
    <source>
        <dbReference type="EMBL" id="NSL86572.1"/>
    </source>
</evidence>
<comment type="caution">
    <text evidence="1">The sequence shown here is derived from an EMBL/GenBank/DDBJ whole genome shotgun (WGS) entry which is preliminary data.</text>
</comment>
<keyword evidence="2" id="KW-1185">Reference proteome</keyword>
<gene>
    <name evidence="1" type="ORF">ECE50_007010</name>
</gene>
<evidence type="ECO:0000313" key="2">
    <source>
        <dbReference type="Proteomes" id="UP000281028"/>
    </source>
</evidence>
<protein>
    <submittedName>
        <fullName evidence="1">Uncharacterized protein</fullName>
    </submittedName>
</protein>
<name>A0A433WH78_9BACT</name>
<organism evidence="1 2">
    <name type="scientific">Chitinophaga solisilvae</name>
    <dbReference type="NCBI Taxonomy" id="1233460"/>
    <lineage>
        <taxon>Bacteria</taxon>
        <taxon>Pseudomonadati</taxon>
        <taxon>Bacteroidota</taxon>
        <taxon>Chitinophagia</taxon>
        <taxon>Chitinophagales</taxon>
        <taxon>Chitinophagaceae</taxon>
        <taxon>Chitinophaga</taxon>
    </lineage>
</organism>
<dbReference type="AlphaFoldDB" id="A0A433WH78"/>